<reference evidence="2 3" key="1">
    <citation type="submission" date="2016-06" db="EMBL/GenBank/DDBJ databases">
        <title>Evolution of pathogenesis and genome organization in the Tremellales.</title>
        <authorList>
            <person name="Cuomo C."/>
            <person name="Litvintseva A."/>
            <person name="Heitman J."/>
            <person name="Chen Y."/>
            <person name="Sun S."/>
            <person name="Springer D."/>
            <person name="Dromer F."/>
            <person name="Young S."/>
            <person name="Zeng Q."/>
            <person name="Chapman S."/>
            <person name="Gujja S."/>
            <person name="Saif S."/>
            <person name="Birren B."/>
        </authorList>
    </citation>
    <scope>NUCLEOTIDE SEQUENCE [LARGE SCALE GENOMIC DNA]</scope>
    <source>
        <strain evidence="2 3">CBS 6039</strain>
    </source>
</reference>
<evidence type="ECO:0000256" key="1">
    <source>
        <dbReference type="SAM" id="MobiDB-lite"/>
    </source>
</evidence>
<name>A0A1E3I485_9TREE</name>
<feature type="compositionally biased region" description="Pro residues" evidence="1">
    <location>
        <begin position="14"/>
        <end position="24"/>
    </location>
</feature>
<proteinExistence type="predicted"/>
<comment type="caution">
    <text evidence="2">The sequence shown here is derived from an EMBL/GenBank/DDBJ whole genome shotgun (WGS) entry which is preliminary data.</text>
</comment>
<accession>A0A1E3I485</accession>
<protein>
    <submittedName>
        <fullName evidence="2">Uncharacterized protein</fullName>
    </submittedName>
</protein>
<sequence length="119" mass="13083">MSTIRMTRDGGTGPLPPPPPPFPPSTYTDPHIPIPTSFSFHLPATHLLAPPLTAPTSLNMAAPPPLPVRTLTHSPVSPLPACRSASLFLGMWLMRCLFPDFDRRRVRISRILELEEGKL</sequence>
<dbReference type="EMBL" id="AWGJ01000002">
    <property type="protein sequence ID" value="ODN83480.1"/>
    <property type="molecule type" value="Genomic_DNA"/>
</dbReference>
<feature type="region of interest" description="Disordered" evidence="1">
    <location>
        <begin position="1"/>
        <end position="28"/>
    </location>
</feature>
<dbReference type="GeneID" id="30152926"/>
<keyword evidence="3" id="KW-1185">Reference proteome</keyword>
<organism evidence="2 3">
    <name type="scientific">Cryptococcus amylolentus CBS 6039</name>
    <dbReference type="NCBI Taxonomy" id="1295533"/>
    <lineage>
        <taxon>Eukaryota</taxon>
        <taxon>Fungi</taxon>
        <taxon>Dikarya</taxon>
        <taxon>Basidiomycota</taxon>
        <taxon>Agaricomycotina</taxon>
        <taxon>Tremellomycetes</taxon>
        <taxon>Tremellales</taxon>
        <taxon>Cryptococcaceae</taxon>
        <taxon>Cryptococcus</taxon>
    </lineage>
</organism>
<dbReference type="RefSeq" id="XP_018997480.1">
    <property type="nucleotide sequence ID" value="XM_019135053.1"/>
</dbReference>
<evidence type="ECO:0000313" key="2">
    <source>
        <dbReference type="EMBL" id="ODN83480.1"/>
    </source>
</evidence>
<evidence type="ECO:0000313" key="3">
    <source>
        <dbReference type="Proteomes" id="UP000094065"/>
    </source>
</evidence>
<gene>
    <name evidence="2" type="ORF">L202_01617</name>
</gene>
<dbReference type="Proteomes" id="UP000094065">
    <property type="component" value="Unassembled WGS sequence"/>
</dbReference>
<dbReference type="AlphaFoldDB" id="A0A1E3I485"/>